<keyword evidence="3" id="KW-1185">Reference proteome</keyword>
<dbReference type="Gene3D" id="3.90.380.10">
    <property type="entry name" value="Naphthalene 1,2-dioxygenase Alpha Subunit, Chain A, domain 1"/>
    <property type="match status" value="1"/>
</dbReference>
<feature type="region of interest" description="Disordered" evidence="1">
    <location>
        <begin position="358"/>
        <end position="380"/>
    </location>
</feature>
<feature type="compositionally biased region" description="Low complexity" evidence="1">
    <location>
        <begin position="271"/>
        <end position="280"/>
    </location>
</feature>
<organism evidence="4">
    <name type="scientific">Brugia timori</name>
    <dbReference type="NCBI Taxonomy" id="42155"/>
    <lineage>
        <taxon>Eukaryota</taxon>
        <taxon>Metazoa</taxon>
        <taxon>Ecdysozoa</taxon>
        <taxon>Nematoda</taxon>
        <taxon>Chromadorea</taxon>
        <taxon>Rhabditida</taxon>
        <taxon>Spirurina</taxon>
        <taxon>Spiruromorpha</taxon>
        <taxon>Filarioidea</taxon>
        <taxon>Onchocercidae</taxon>
        <taxon>Brugia</taxon>
    </lineage>
</organism>
<proteinExistence type="predicted"/>
<feature type="compositionally biased region" description="Basic and acidic residues" evidence="1">
    <location>
        <begin position="299"/>
        <end position="314"/>
    </location>
</feature>
<accession>A0A0R3QQM8</accession>
<gene>
    <name evidence="2" type="ORF">BTMF_LOCUS8064</name>
</gene>
<dbReference type="STRING" id="42155.A0A0R3QQM8"/>
<evidence type="ECO:0000313" key="4">
    <source>
        <dbReference type="WBParaSite" id="BTMF_0001001301-mRNA-1"/>
    </source>
</evidence>
<protein>
    <submittedName>
        <fullName evidence="4">Ring_hydroxyl_A domain-containing protein</fullName>
    </submittedName>
</protein>
<reference evidence="2 3" key="2">
    <citation type="submission" date="2018-11" db="EMBL/GenBank/DDBJ databases">
        <authorList>
            <consortium name="Pathogen Informatics"/>
        </authorList>
    </citation>
    <scope>NUCLEOTIDE SEQUENCE [LARGE SCALE GENOMIC DNA]</scope>
</reference>
<feature type="region of interest" description="Disordered" evidence="1">
    <location>
        <begin position="297"/>
        <end position="329"/>
    </location>
</feature>
<feature type="compositionally biased region" description="Basic and acidic residues" evidence="1">
    <location>
        <begin position="249"/>
        <end position="270"/>
    </location>
</feature>
<name>A0A0R3QQM8_9BILA</name>
<dbReference type="EMBL" id="UZAG01016216">
    <property type="protein sequence ID" value="VDO26803.1"/>
    <property type="molecule type" value="Genomic_DNA"/>
</dbReference>
<sequence>MLWSSVTNPQDRPIWSRREELAASMGKEKADWAVNRSRNLLVYPNMFLMDQMGTQIRMFRPLSVDRTEVTIYCFAPVGEAPELRAKRIRQYEDFFNASGMATPDDLTEFNESQVGCSQYSVVRWSDMSRGQAHEVAGQDDLAQELGIQPGSSGHKASDEGIFLAQHAPAVPRGFVRRREALGRLARVVRPAGRVLDPFVGFRQRADHRPADRDIAHLLRRPYGPRGPRVPVAHWAVGGIESDAAHLPRRLEHSGDAGGRRDLQRQRELRRPPLQAQRGTALLRPLRLPTRPGRRWRMAHPQEEDRGFERPDRHGAGHLQRVSGGGEGVVGRAGTKRVGAGAAVPSGLAGFRRRLPLPNADQLPASRQKRPSFISPGCPIE</sequence>
<dbReference type="Proteomes" id="UP000280834">
    <property type="component" value="Unassembled WGS sequence"/>
</dbReference>
<evidence type="ECO:0000313" key="3">
    <source>
        <dbReference type="Proteomes" id="UP000280834"/>
    </source>
</evidence>
<evidence type="ECO:0000256" key="1">
    <source>
        <dbReference type="SAM" id="MobiDB-lite"/>
    </source>
</evidence>
<evidence type="ECO:0000313" key="2">
    <source>
        <dbReference type="EMBL" id="VDO26803.1"/>
    </source>
</evidence>
<reference evidence="4" key="1">
    <citation type="submission" date="2017-02" db="UniProtKB">
        <authorList>
            <consortium name="WormBaseParasite"/>
        </authorList>
    </citation>
    <scope>IDENTIFICATION</scope>
</reference>
<dbReference type="AlphaFoldDB" id="A0A0R3QQM8"/>
<dbReference type="WBParaSite" id="BTMF_0001001301-mRNA-1">
    <property type="protein sequence ID" value="BTMF_0001001301-mRNA-1"/>
    <property type="gene ID" value="BTMF_0001001301"/>
</dbReference>
<dbReference type="SUPFAM" id="SSF55961">
    <property type="entry name" value="Bet v1-like"/>
    <property type="match status" value="1"/>
</dbReference>
<feature type="region of interest" description="Disordered" evidence="1">
    <location>
        <begin position="249"/>
        <end position="280"/>
    </location>
</feature>